<evidence type="ECO:0000256" key="4">
    <source>
        <dbReference type="PROSITE-ProRule" id="PRU01161"/>
    </source>
</evidence>
<dbReference type="Gene3D" id="3.40.1090.10">
    <property type="entry name" value="Cytosolic phospholipase A2 catalytic domain"/>
    <property type="match status" value="1"/>
</dbReference>
<evidence type="ECO:0000313" key="6">
    <source>
        <dbReference type="EMBL" id="NEN24419.1"/>
    </source>
</evidence>
<gene>
    <name evidence="6" type="ORF">G3O08_12985</name>
</gene>
<evidence type="ECO:0000256" key="3">
    <source>
        <dbReference type="ARBA" id="ARBA00023098"/>
    </source>
</evidence>
<protein>
    <submittedName>
        <fullName evidence="6">Patatin-like phospholipase family protein</fullName>
    </submittedName>
</protein>
<dbReference type="InterPro" id="IPR050301">
    <property type="entry name" value="NTE"/>
</dbReference>
<feature type="short sequence motif" description="GXSXG" evidence="4">
    <location>
        <begin position="40"/>
        <end position="44"/>
    </location>
</feature>
<dbReference type="PROSITE" id="PS51635">
    <property type="entry name" value="PNPLA"/>
    <property type="match status" value="1"/>
</dbReference>
<keyword evidence="1 4" id="KW-0378">Hydrolase</keyword>
<evidence type="ECO:0000259" key="5">
    <source>
        <dbReference type="PROSITE" id="PS51635"/>
    </source>
</evidence>
<reference evidence="6 7" key="1">
    <citation type="submission" date="2020-02" db="EMBL/GenBank/DDBJ databases">
        <title>Out from the shadows clarifying the taxonomy of the family Cryomorphaceae and related taxa by utilizing the GTDB taxonomic framework.</title>
        <authorList>
            <person name="Bowman J.P."/>
        </authorList>
    </citation>
    <scope>NUCLEOTIDE SEQUENCE [LARGE SCALE GENOMIC DNA]</scope>
    <source>
        <strain evidence="6 7">QSSC 1-22</strain>
    </source>
</reference>
<evidence type="ECO:0000313" key="7">
    <source>
        <dbReference type="Proteomes" id="UP000486602"/>
    </source>
</evidence>
<feature type="active site" description="Proton acceptor" evidence="4">
    <location>
        <position position="153"/>
    </location>
</feature>
<dbReference type="PANTHER" id="PTHR14226">
    <property type="entry name" value="NEUROPATHY TARGET ESTERASE/SWISS CHEESE D.MELANOGASTER"/>
    <property type="match status" value="1"/>
</dbReference>
<dbReference type="EMBL" id="JAAGVY010000025">
    <property type="protein sequence ID" value="NEN24419.1"/>
    <property type="molecule type" value="Genomic_DNA"/>
</dbReference>
<keyword evidence="3 4" id="KW-0443">Lipid metabolism</keyword>
<dbReference type="GO" id="GO:0016042">
    <property type="term" value="P:lipid catabolic process"/>
    <property type="evidence" value="ECO:0007669"/>
    <property type="project" value="UniProtKB-UniRule"/>
</dbReference>
<name>A0A7K3WRW8_9FLAO</name>
<dbReference type="AlphaFoldDB" id="A0A7K3WRW8"/>
<evidence type="ECO:0000256" key="1">
    <source>
        <dbReference type="ARBA" id="ARBA00022801"/>
    </source>
</evidence>
<feature type="domain" description="PNPLA" evidence="5">
    <location>
        <begin position="9"/>
        <end position="166"/>
    </location>
</feature>
<keyword evidence="2 4" id="KW-0442">Lipid degradation</keyword>
<dbReference type="CDD" id="cd07205">
    <property type="entry name" value="Pat_PNPLA6_PNPLA7_NTE1_like"/>
    <property type="match status" value="1"/>
</dbReference>
<dbReference type="SUPFAM" id="SSF52151">
    <property type="entry name" value="FabD/lysophospholipase-like"/>
    <property type="match status" value="1"/>
</dbReference>
<sequence length="252" mass="27734">MENQVNWGLALSGGGARGIIHIGVLQAFEEKGFKPVCVSGTSIGAIIGALYASGMKPEKMLELISDRGFLGMFSLKASFSGFLEMSYLKKVLQKHLPQTFEELNLPFSVAATNLSRHEIVIFNSGSLHQPVIASASIPVLFAPVEINEDKYIDGGVIDNLPALACKNYCDKVLGVEVNFGNFTSDLKNMKNVAIEVFYIMLNNNSRIGMAECDSLIRPELNSEFQLFDFTNSEKLFEIGRIEGLKWLEANNL</sequence>
<dbReference type="InterPro" id="IPR002641">
    <property type="entry name" value="PNPLA_dom"/>
</dbReference>
<feature type="active site" description="Nucleophile" evidence="4">
    <location>
        <position position="42"/>
    </location>
</feature>
<dbReference type="RefSeq" id="WP_163285811.1">
    <property type="nucleotide sequence ID" value="NZ_JAAGVY010000025.1"/>
</dbReference>
<proteinExistence type="predicted"/>
<dbReference type="Proteomes" id="UP000486602">
    <property type="component" value="Unassembled WGS sequence"/>
</dbReference>
<comment type="caution">
    <text evidence="6">The sequence shown here is derived from an EMBL/GenBank/DDBJ whole genome shotgun (WGS) entry which is preliminary data.</text>
</comment>
<dbReference type="Pfam" id="PF01734">
    <property type="entry name" value="Patatin"/>
    <property type="match status" value="1"/>
</dbReference>
<feature type="short sequence motif" description="DGA/G" evidence="4">
    <location>
        <begin position="153"/>
        <end position="155"/>
    </location>
</feature>
<accession>A0A7K3WRW8</accession>
<dbReference type="GO" id="GO:0016787">
    <property type="term" value="F:hydrolase activity"/>
    <property type="evidence" value="ECO:0007669"/>
    <property type="project" value="UniProtKB-UniRule"/>
</dbReference>
<evidence type="ECO:0000256" key="2">
    <source>
        <dbReference type="ARBA" id="ARBA00022963"/>
    </source>
</evidence>
<keyword evidence="7" id="KW-1185">Reference proteome</keyword>
<feature type="short sequence motif" description="GXGXXG" evidence="4">
    <location>
        <begin position="13"/>
        <end position="18"/>
    </location>
</feature>
<dbReference type="PANTHER" id="PTHR14226:SF29">
    <property type="entry name" value="NEUROPATHY TARGET ESTERASE SWS"/>
    <property type="match status" value="1"/>
</dbReference>
<dbReference type="InterPro" id="IPR016035">
    <property type="entry name" value="Acyl_Trfase/lysoPLipase"/>
</dbReference>
<organism evidence="6 7">
    <name type="scientific">Cryomorpha ignava</name>
    <dbReference type="NCBI Taxonomy" id="101383"/>
    <lineage>
        <taxon>Bacteria</taxon>
        <taxon>Pseudomonadati</taxon>
        <taxon>Bacteroidota</taxon>
        <taxon>Flavobacteriia</taxon>
        <taxon>Flavobacteriales</taxon>
        <taxon>Cryomorphaceae</taxon>
        <taxon>Cryomorpha</taxon>
    </lineage>
</organism>